<dbReference type="PRINTS" id="PR00080">
    <property type="entry name" value="SDRFAMILY"/>
</dbReference>
<evidence type="ECO:0000259" key="4">
    <source>
        <dbReference type="SMART" id="SM00822"/>
    </source>
</evidence>
<comment type="similarity">
    <text evidence="1">Belongs to the short-chain dehydrogenases/reductases (SDR) family.</text>
</comment>
<evidence type="ECO:0000313" key="6">
    <source>
        <dbReference type="Proteomes" id="UP001056855"/>
    </source>
</evidence>
<dbReference type="AlphaFoldDB" id="A0A9E7NE46"/>
<dbReference type="KEGG" id="sawl:NGM29_19880"/>
<proteinExistence type="inferred from homology"/>
<dbReference type="PANTHER" id="PTHR24321">
    <property type="entry name" value="DEHYDROGENASES, SHORT CHAIN"/>
    <property type="match status" value="1"/>
</dbReference>
<dbReference type="GO" id="GO:0016491">
    <property type="term" value="F:oxidoreductase activity"/>
    <property type="evidence" value="ECO:0007669"/>
    <property type="project" value="UniProtKB-KW"/>
</dbReference>
<reference evidence="5" key="1">
    <citation type="submission" date="2022-06" db="EMBL/GenBank/DDBJ databases">
        <title>Diverse halophilic archaea isolated from saline environments.</title>
        <authorList>
            <person name="Cui H.-L."/>
        </authorList>
    </citation>
    <scope>NUCLEOTIDE SEQUENCE</scope>
    <source>
        <strain evidence="5">WLHS1</strain>
        <plasmid evidence="5">unnamed1</plasmid>
    </source>
</reference>
<sequence length="254" mass="26557">MRFDFSEDVAFVTGASAGIGRATASTLSEHGAYVVGLDLNAEPHDDGPVFDDVVKDGELVVGDVTSAEDVAVALDVAAREGPVSITVNNAGVGGNGKIHEISPEDWQRTLAVHVEGTYNVCRVLAPSMADRGSGAIVNVGSIAGIRGYPATADYAAAKGAITSLTRQLAVDYSRDGVRVNAVAPGFIQTSMNEAVWKDRVPQRGIDYETATNRTLLPRLGVPEDVAEAIAYLVSDAASFITGHTLPVDGGWTSW</sequence>
<dbReference type="InterPro" id="IPR057326">
    <property type="entry name" value="KR_dom"/>
</dbReference>
<dbReference type="PROSITE" id="PS00061">
    <property type="entry name" value="ADH_SHORT"/>
    <property type="match status" value="1"/>
</dbReference>
<keyword evidence="5" id="KW-0614">Plasmid</keyword>
<dbReference type="Pfam" id="PF13561">
    <property type="entry name" value="adh_short_C2"/>
    <property type="match status" value="1"/>
</dbReference>
<dbReference type="InterPro" id="IPR020904">
    <property type="entry name" value="Sc_DH/Rdtase_CS"/>
</dbReference>
<geneLocation type="plasmid" evidence="5 6">
    <name>unnamed1</name>
</geneLocation>
<evidence type="ECO:0000313" key="5">
    <source>
        <dbReference type="EMBL" id="UTF55656.1"/>
    </source>
</evidence>
<dbReference type="PRINTS" id="PR00081">
    <property type="entry name" value="GDHRDH"/>
</dbReference>
<gene>
    <name evidence="5" type="ORF">NGM29_19880</name>
</gene>
<dbReference type="SMART" id="SM00822">
    <property type="entry name" value="PKS_KR"/>
    <property type="match status" value="1"/>
</dbReference>
<protein>
    <submittedName>
        <fullName evidence="5">SDR family oxidoreductase</fullName>
    </submittedName>
</protein>
<dbReference type="CDD" id="cd05233">
    <property type="entry name" value="SDR_c"/>
    <property type="match status" value="1"/>
</dbReference>
<dbReference type="GeneID" id="73292356"/>
<feature type="domain" description="Ketoreductase" evidence="4">
    <location>
        <begin position="8"/>
        <end position="199"/>
    </location>
</feature>
<name>A0A9E7NE46_9EURY</name>
<evidence type="ECO:0000256" key="2">
    <source>
        <dbReference type="ARBA" id="ARBA00023002"/>
    </source>
</evidence>
<dbReference type="InterPro" id="IPR036291">
    <property type="entry name" value="NAD(P)-bd_dom_sf"/>
</dbReference>
<dbReference type="SUPFAM" id="SSF51735">
    <property type="entry name" value="NAD(P)-binding Rossmann-fold domains"/>
    <property type="match status" value="1"/>
</dbReference>
<dbReference type="PANTHER" id="PTHR24321:SF8">
    <property type="entry name" value="ESTRADIOL 17-BETA-DEHYDROGENASE 8-RELATED"/>
    <property type="match status" value="1"/>
</dbReference>
<dbReference type="FunFam" id="3.40.50.720:FF:000084">
    <property type="entry name" value="Short-chain dehydrogenase reductase"/>
    <property type="match status" value="1"/>
</dbReference>
<evidence type="ECO:0000256" key="3">
    <source>
        <dbReference type="ARBA" id="ARBA00023027"/>
    </source>
</evidence>
<keyword evidence="2" id="KW-0560">Oxidoreductase</keyword>
<dbReference type="RefSeq" id="WP_254160912.1">
    <property type="nucleotide sequence ID" value="NZ_CP100356.1"/>
</dbReference>
<accession>A0A9E7NE46</accession>
<keyword evidence="3" id="KW-0520">NAD</keyword>
<dbReference type="EMBL" id="CP100356">
    <property type="protein sequence ID" value="UTF55656.1"/>
    <property type="molecule type" value="Genomic_DNA"/>
</dbReference>
<dbReference type="Proteomes" id="UP001056855">
    <property type="component" value="Plasmid unnamed1"/>
</dbReference>
<dbReference type="InterPro" id="IPR002347">
    <property type="entry name" value="SDR_fam"/>
</dbReference>
<evidence type="ECO:0000256" key="1">
    <source>
        <dbReference type="ARBA" id="ARBA00006484"/>
    </source>
</evidence>
<dbReference type="Gene3D" id="3.40.50.720">
    <property type="entry name" value="NAD(P)-binding Rossmann-like Domain"/>
    <property type="match status" value="1"/>
</dbReference>
<organism evidence="5 6">
    <name type="scientific">Natronosalvus rutilus</name>
    <dbReference type="NCBI Taxonomy" id="2953753"/>
    <lineage>
        <taxon>Archaea</taxon>
        <taxon>Methanobacteriati</taxon>
        <taxon>Methanobacteriota</taxon>
        <taxon>Stenosarchaea group</taxon>
        <taxon>Halobacteria</taxon>
        <taxon>Halobacteriales</taxon>
        <taxon>Natrialbaceae</taxon>
        <taxon>Natronosalvus</taxon>
    </lineage>
</organism>
<keyword evidence="6" id="KW-1185">Reference proteome</keyword>